<dbReference type="InterPro" id="IPR006162">
    <property type="entry name" value="Ppantetheine_attach_site"/>
</dbReference>
<dbReference type="Pfam" id="PF08450">
    <property type="entry name" value="SGL"/>
    <property type="match status" value="1"/>
</dbReference>
<evidence type="ECO:0000256" key="2">
    <source>
        <dbReference type="ARBA" id="ARBA00008853"/>
    </source>
</evidence>
<dbReference type="GO" id="GO:0005509">
    <property type="term" value="F:calcium ion binding"/>
    <property type="evidence" value="ECO:0007669"/>
    <property type="project" value="TreeGrafter"/>
</dbReference>
<comment type="similarity">
    <text evidence="3">Belongs to the acyl carrier protein (ACP) family.</text>
</comment>
<evidence type="ECO:0000256" key="6">
    <source>
        <dbReference type="ARBA" id="ARBA00022553"/>
    </source>
</evidence>
<dbReference type="Gene3D" id="2.120.10.30">
    <property type="entry name" value="TolB, C-terminal domain"/>
    <property type="match status" value="1"/>
</dbReference>
<feature type="active site" description="Proton donor/acceptor" evidence="10">
    <location>
        <position position="257"/>
    </location>
</feature>
<evidence type="ECO:0000259" key="12">
    <source>
        <dbReference type="PROSITE" id="PS50075"/>
    </source>
</evidence>
<dbReference type="EMBL" id="JAYKXP010000004">
    <property type="protein sequence ID" value="KAK7058880.1"/>
    <property type="molecule type" value="Genomic_DNA"/>
</dbReference>
<dbReference type="FunFam" id="1.10.1200.10:FF:000003">
    <property type="entry name" value="Acyl carrier protein"/>
    <property type="match status" value="1"/>
</dbReference>
<feature type="binding site" evidence="11">
    <location>
        <position position="154"/>
    </location>
    <ligand>
        <name>a divalent metal cation</name>
        <dbReference type="ChEBI" id="CHEBI:60240"/>
    </ligand>
</feature>
<dbReference type="NCBIfam" id="NF002148">
    <property type="entry name" value="PRK00982.1-2"/>
    <property type="match status" value="1"/>
</dbReference>
<dbReference type="PROSITE" id="PS50075">
    <property type="entry name" value="CARRIER"/>
    <property type="match status" value="1"/>
</dbReference>
<feature type="binding site" evidence="11">
    <location>
        <position position="152"/>
    </location>
    <ligand>
        <name>substrate</name>
    </ligand>
</feature>
<feature type="binding site" evidence="11">
    <location>
        <position position="202"/>
    </location>
    <ligand>
        <name>a divalent metal cation</name>
        <dbReference type="ChEBI" id="CHEBI:60240"/>
    </ligand>
</feature>
<evidence type="ECO:0000313" key="14">
    <source>
        <dbReference type="Proteomes" id="UP001383192"/>
    </source>
</evidence>
<proteinExistence type="inferred from homology"/>
<comment type="cofactor">
    <cofactor evidence="11">
        <name>Zn(2+)</name>
        <dbReference type="ChEBI" id="CHEBI:29105"/>
    </cofactor>
    <text evidence="11">Binds 1 divalent metal cation per subunit.</text>
</comment>
<dbReference type="AlphaFoldDB" id="A0AAW0E6K8"/>
<evidence type="ECO:0000256" key="3">
    <source>
        <dbReference type="ARBA" id="ARBA00010930"/>
    </source>
</evidence>
<dbReference type="PROSITE" id="PS00012">
    <property type="entry name" value="PHOSPHOPANTETHEINE"/>
    <property type="match status" value="1"/>
</dbReference>
<keyword evidence="11" id="KW-0862">Zinc</keyword>
<sequence length="295" mass="32508">MSFLRLATRSAAIPRYAFAASRIQRQMPLRAFAAAAGLSKQDIETRVLDVLKGFEKVDGSKLSPSSHFSKDLGLDSLDAVEVVMAVEEEFQIEIPDAEADEIQTVQQAIDYIAKTPEGESRTTLDGFALLTPESNCKLQYLARPLELKGLTRFNDGACDSSGRYYAGSVYSPEEQIPGRLFRYDPSDGTCVVVDEGPFTDSNGIGWSVDEKEMYFTDSLRNYIYAYDYDPKTGDLSNRRVHIDAIKAGGYDPKSYCDGLCVDTDGGIWSARFLPSDATDAHIFDIIVVPDGTVPE</sequence>
<dbReference type="GO" id="GO:0006633">
    <property type="term" value="P:fatty acid biosynthetic process"/>
    <property type="evidence" value="ECO:0007669"/>
    <property type="project" value="UniProtKB-KW"/>
</dbReference>
<protein>
    <recommendedName>
        <fullName evidence="12">Carrier domain-containing protein</fullName>
    </recommendedName>
</protein>
<keyword evidence="6" id="KW-0597">Phosphoprotein</keyword>
<dbReference type="NCBIfam" id="TIGR00517">
    <property type="entry name" value="acyl_carrier"/>
    <property type="match status" value="1"/>
</dbReference>
<keyword evidence="7" id="KW-0276">Fatty acid metabolism</keyword>
<dbReference type="InterPro" id="IPR011042">
    <property type="entry name" value="6-blade_b-propeller_TolB-like"/>
</dbReference>
<evidence type="ECO:0000256" key="9">
    <source>
        <dbReference type="ARBA" id="ARBA00023160"/>
    </source>
</evidence>
<dbReference type="Gene3D" id="1.10.1200.10">
    <property type="entry name" value="ACP-like"/>
    <property type="match status" value="1"/>
</dbReference>
<dbReference type="HAMAP" id="MF_01217">
    <property type="entry name" value="Acyl_carrier"/>
    <property type="match status" value="1"/>
</dbReference>
<keyword evidence="8" id="KW-0443">Lipid metabolism</keyword>
<evidence type="ECO:0000313" key="13">
    <source>
        <dbReference type="EMBL" id="KAK7058880.1"/>
    </source>
</evidence>
<evidence type="ECO:0000256" key="11">
    <source>
        <dbReference type="PIRSR" id="PIRSR605511-2"/>
    </source>
</evidence>
<name>A0AAW0E6K8_9AGAR</name>
<dbReference type="GO" id="GO:0019853">
    <property type="term" value="P:L-ascorbic acid biosynthetic process"/>
    <property type="evidence" value="ECO:0007669"/>
    <property type="project" value="TreeGrafter"/>
</dbReference>
<evidence type="ECO:0000256" key="10">
    <source>
        <dbReference type="PIRSR" id="PIRSR605511-1"/>
    </source>
</evidence>
<dbReference type="GO" id="GO:0099128">
    <property type="term" value="C:mitochondrial [2Fe-2S] assembly complex"/>
    <property type="evidence" value="ECO:0007669"/>
    <property type="project" value="UniProtKB-ARBA"/>
</dbReference>
<feature type="binding site" evidence="11">
    <location>
        <position position="257"/>
    </location>
    <ligand>
        <name>a divalent metal cation</name>
        <dbReference type="ChEBI" id="CHEBI:60240"/>
    </ligand>
</feature>
<comment type="similarity">
    <text evidence="2">Belongs to the SMP-30/CGR1 family.</text>
</comment>
<evidence type="ECO:0000256" key="4">
    <source>
        <dbReference type="ARBA" id="ARBA00022450"/>
    </source>
</evidence>
<evidence type="ECO:0000256" key="1">
    <source>
        <dbReference type="ARBA" id="ARBA00005194"/>
    </source>
</evidence>
<dbReference type="InterPro" id="IPR003231">
    <property type="entry name" value="ACP"/>
</dbReference>
<keyword evidence="5" id="KW-0444">Lipid biosynthesis</keyword>
<dbReference type="SUPFAM" id="SSF63829">
    <property type="entry name" value="Calcium-dependent phosphotriesterase"/>
    <property type="match status" value="1"/>
</dbReference>
<dbReference type="PANTHER" id="PTHR10907:SF47">
    <property type="entry name" value="REGUCALCIN"/>
    <property type="match status" value="1"/>
</dbReference>
<organism evidence="13 14">
    <name type="scientific">Paramarasmius palmivorus</name>
    <dbReference type="NCBI Taxonomy" id="297713"/>
    <lineage>
        <taxon>Eukaryota</taxon>
        <taxon>Fungi</taxon>
        <taxon>Dikarya</taxon>
        <taxon>Basidiomycota</taxon>
        <taxon>Agaricomycotina</taxon>
        <taxon>Agaricomycetes</taxon>
        <taxon>Agaricomycetidae</taxon>
        <taxon>Agaricales</taxon>
        <taxon>Marasmiineae</taxon>
        <taxon>Marasmiaceae</taxon>
        <taxon>Paramarasmius</taxon>
    </lineage>
</organism>
<evidence type="ECO:0000256" key="8">
    <source>
        <dbReference type="ARBA" id="ARBA00023098"/>
    </source>
</evidence>
<dbReference type="PANTHER" id="PTHR10907">
    <property type="entry name" value="REGUCALCIN"/>
    <property type="match status" value="1"/>
</dbReference>
<dbReference type="GO" id="GO:0004341">
    <property type="term" value="F:gluconolactonase activity"/>
    <property type="evidence" value="ECO:0007669"/>
    <property type="project" value="TreeGrafter"/>
</dbReference>
<keyword evidence="14" id="KW-1185">Reference proteome</keyword>
<dbReference type="InterPro" id="IPR036736">
    <property type="entry name" value="ACP-like_sf"/>
</dbReference>
<dbReference type="InterPro" id="IPR009081">
    <property type="entry name" value="PP-bd_ACP"/>
</dbReference>
<keyword evidence="4" id="KW-0596">Phosphopantetheine</keyword>
<keyword evidence="11" id="KW-0479">Metal-binding</keyword>
<comment type="caution">
    <text evidence="13">The sequence shown here is derived from an EMBL/GenBank/DDBJ whole genome shotgun (WGS) entry which is preliminary data.</text>
</comment>
<accession>A0AAW0E6K8</accession>
<evidence type="ECO:0000256" key="5">
    <source>
        <dbReference type="ARBA" id="ARBA00022516"/>
    </source>
</evidence>
<dbReference type="PRINTS" id="PR01790">
    <property type="entry name" value="SMP30FAMILY"/>
</dbReference>
<dbReference type="Proteomes" id="UP001383192">
    <property type="component" value="Unassembled WGS sequence"/>
</dbReference>
<dbReference type="SUPFAM" id="SSF47336">
    <property type="entry name" value="ACP-like"/>
    <property type="match status" value="1"/>
</dbReference>
<dbReference type="InterPro" id="IPR005511">
    <property type="entry name" value="SMP-30"/>
</dbReference>
<feature type="domain" description="Carrier" evidence="12">
    <location>
        <begin position="41"/>
        <end position="116"/>
    </location>
</feature>
<dbReference type="InterPro" id="IPR013658">
    <property type="entry name" value="SGL"/>
</dbReference>
<reference evidence="13 14" key="1">
    <citation type="submission" date="2024-01" db="EMBL/GenBank/DDBJ databases">
        <title>A draft genome for a cacao thread blight-causing isolate of Paramarasmius palmivorus.</title>
        <authorList>
            <person name="Baruah I.K."/>
            <person name="Bukari Y."/>
            <person name="Amoako-Attah I."/>
            <person name="Meinhardt L.W."/>
            <person name="Bailey B.A."/>
            <person name="Cohen S.P."/>
        </authorList>
    </citation>
    <scope>NUCLEOTIDE SEQUENCE [LARGE SCALE GENOMIC DNA]</scope>
    <source>
        <strain evidence="13 14">GH-12</strain>
    </source>
</reference>
<comment type="pathway">
    <text evidence="1">Lipid metabolism; fatty acid biosynthesis.</text>
</comment>
<evidence type="ECO:0000256" key="7">
    <source>
        <dbReference type="ARBA" id="ARBA00022832"/>
    </source>
</evidence>
<gene>
    <name evidence="13" type="ORF">VNI00_001504</name>
</gene>
<keyword evidence="9" id="KW-0275">Fatty acid biosynthesis</keyword>